<dbReference type="GO" id="GO:0016491">
    <property type="term" value="F:oxidoreductase activity"/>
    <property type="evidence" value="ECO:0007669"/>
    <property type="project" value="UniProtKB-KW"/>
</dbReference>
<comment type="cofactor">
    <cofactor evidence="1">
        <name>FAD</name>
        <dbReference type="ChEBI" id="CHEBI:57692"/>
    </cofactor>
</comment>
<dbReference type="InterPro" id="IPR006094">
    <property type="entry name" value="Oxid_FAD_bind_N"/>
</dbReference>
<dbReference type="Gene3D" id="3.30.465.10">
    <property type="match status" value="1"/>
</dbReference>
<dbReference type="PANTHER" id="PTHR42973:SF39">
    <property type="entry name" value="FAD-BINDING PCMH-TYPE DOMAIN-CONTAINING PROTEIN"/>
    <property type="match status" value="1"/>
</dbReference>
<dbReference type="GO" id="GO:0071949">
    <property type="term" value="F:FAD binding"/>
    <property type="evidence" value="ECO:0007669"/>
    <property type="project" value="InterPro"/>
</dbReference>
<dbReference type="Gene3D" id="3.30.43.10">
    <property type="entry name" value="Uridine Diphospho-n-acetylenolpyruvylglucosamine Reductase, domain 2"/>
    <property type="match status" value="1"/>
</dbReference>
<dbReference type="SUPFAM" id="SSF55103">
    <property type="entry name" value="FAD-linked oxidases, C-terminal domain"/>
    <property type="match status" value="1"/>
</dbReference>
<keyword evidence="8" id="KW-1185">Reference proteome</keyword>
<proteinExistence type="inferred from homology"/>
<dbReference type="PROSITE" id="PS51387">
    <property type="entry name" value="FAD_PCMH"/>
    <property type="match status" value="1"/>
</dbReference>
<keyword evidence="5" id="KW-0560">Oxidoreductase</keyword>
<evidence type="ECO:0000256" key="4">
    <source>
        <dbReference type="ARBA" id="ARBA00022827"/>
    </source>
</evidence>
<comment type="similarity">
    <text evidence="2">Belongs to the oxygen-dependent FAD-linked oxidoreductase family.</text>
</comment>
<sequence length="436" mass="44768">MAGGITRSSLPSSLREGLVLPSDPGYGQLRHTYSYRGSPAAVLHPRTAGAVVDALSYAAASALPLSVRSGGHGISSASTNDGGIVLDLSAMNAVEVLDPGTGRVRIGAGARWGDAARALSPAGLAVSSGDSGDVGVGGLATAGGIGLMGRKHGLTIDSMAAATIVTADGAVRTASAAENPDLFWAVRGAGANFGIVTEFEFTAAKVPGVISTTVQYDTSDTTGFLQRWGDAVEAAPREMTAFLYLFAGSTAGMASIVYAGLDADAARRALAPFLALAPLLGGQSQAMPYAELVASPHAAHTGAVSLQTRSGLAVHLDAPIAVRLAGMVASGTAATLQIRAVGGRINDVDAGATAYAHRHQNFSIFVGADPAHRGELWREWDGLHPHLDGLYLSFEMDKDPRRLADAFPTATLARLRDLKAVYDPAGLFNTNFPLRA</sequence>
<dbReference type="InterPro" id="IPR016169">
    <property type="entry name" value="FAD-bd_PCMH_sub2"/>
</dbReference>
<comment type="caution">
    <text evidence="7">The sequence shown here is derived from an EMBL/GenBank/DDBJ whole genome shotgun (WGS) entry which is preliminary data.</text>
</comment>
<protein>
    <submittedName>
        <fullName evidence="7">FAD-binding oxidoreductase</fullName>
    </submittedName>
</protein>
<dbReference type="Gene3D" id="3.40.462.20">
    <property type="match status" value="1"/>
</dbReference>
<dbReference type="Proteomes" id="UP000295411">
    <property type="component" value="Unassembled WGS sequence"/>
</dbReference>
<dbReference type="InterPro" id="IPR016164">
    <property type="entry name" value="FAD-linked_Oxase-like_C"/>
</dbReference>
<dbReference type="PANTHER" id="PTHR42973">
    <property type="entry name" value="BINDING OXIDOREDUCTASE, PUTATIVE (AFU_ORTHOLOGUE AFUA_1G17690)-RELATED"/>
    <property type="match status" value="1"/>
</dbReference>
<dbReference type="InterPro" id="IPR016166">
    <property type="entry name" value="FAD-bd_PCMH"/>
</dbReference>
<keyword evidence="3" id="KW-0285">Flavoprotein</keyword>
<dbReference type="InterPro" id="IPR050416">
    <property type="entry name" value="FAD-linked_Oxidoreductase"/>
</dbReference>
<organism evidence="7 8">
    <name type="scientific">Arthrobacter crusticola</name>
    <dbReference type="NCBI Taxonomy" id="2547960"/>
    <lineage>
        <taxon>Bacteria</taxon>
        <taxon>Bacillati</taxon>
        <taxon>Actinomycetota</taxon>
        <taxon>Actinomycetes</taxon>
        <taxon>Micrococcales</taxon>
        <taxon>Micrococcaceae</taxon>
        <taxon>Arthrobacter</taxon>
    </lineage>
</organism>
<dbReference type="InterPro" id="IPR016167">
    <property type="entry name" value="FAD-bd_PCMH_sub1"/>
</dbReference>
<evidence type="ECO:0000313" key="8">
    <source>
        <dbReference type="Proteomes" id="UP000295411"/>
    </source>
</evidence>
<dbReference type="Pfam" id="PF01565">
    <property type="entry name" value="FAD_binding_4"/>
    <property type="match status" value="1"/>
</dbReference>
<dbReference type="OrthoDB" id="9775082at2"/>
<accession>A0A4R5TXI0</accession>
<dbReference type="AlphaFoldDB" id="A0A4R5TXI0"/>
<evidence type="ECO:0000313" key="7">
    <source>
        <dbReference type="EMBL" id="TDK25872.1"/>
    </source>
</evidence>
<reference evidence="7 8" key="1">
    <citation type="submission" date="2019-03" db="EMBL/GenBank/DDBJ databases">
        <title>Arthrobacter sp. nov., an bacterium isolated from biocrust in Mu Us Desert.</title>
        <authorList>
            <person name="Lixiong L."/>
        </authorList>
    </citation>
    <scope>NUCLEOTIDE SEQUENCE [LARGE SCALE GENOMIC DNA]</scope>
    <source>
        <strain evidence="7 8">SLN-3</strain>
    </source>
</reference>
<name>A0A4R5TXI0_9MICC</name>
<evidence type="ECO:0000259" key="6">
    <source>
        <dbReference type="PROSITE" id="PS51387"/>
    </source>
</evidence>
<evidence type="ECO:0000256" key="5">
    <source>
        <dbReference type="ARBA" id="ARBA00023002"/>
    </source>
</evidence>
<keyword evidence="4" id="KW-0274">FAD</keyword>
<dbReference type="InterPro" id="IPR036318">
    <property type="entry name" value="FAD-bd_PCMH-like_sf"/>
</dbReference>
<evidence type="ECO:0000256" key="1">
    <source>
        <dbReference type="ARBA" id="ARBA00001974"/>
    </source>
</evidence>
<dbReference type="SUPFAM" id="SSF56176">
    <property type="entry name" value="FAD-binding/transporter-associated domain-like"/>
    <property type="match status" value="1"/>
</dbReference>
<gene>
    <name evidence="7" type="ORF">E2F48_07910</name>
</gene>
<evidence type="ECO:0000256" key="3">
    <source>
        <dbReference type="ARBA" id="ARBA00022630"/>
    </source>
</evidence>
<evidence type="ECO:0000256" key="2">
    <source>
        <dbReference type="ARBA" id="ARBA00005466"/>
    </source>
</evidence>
<feature type="domain" description="FAD-binding PCMH-type" evidence="6">
    <location>
        <begin position="35"/>
        <end position="206"/>
    </location>
</feature>
<dbReference type="EMBL" id="SMTK01000003">
    <property type="protein sequence ID" value="TDK25872.1"/>
    <property type="molecule type" value="Genomic_DNA"/>
</dbReference>